<name>A0ABZ2BDK0_9HYPH</name>
<dbReference type="Gene3D" id="3.40.50.150">
    <property type="entry name" value="Vaccinia Virus protein VP39"/>
    <property type="match status" value="1"/>
</dbReference>
<dbReference type="InterPro" id="IPR029063">
    <property type="entry name" value="SAM-dependent_MTases_sf"/>
</dbReference>
<protein>
    <submittedName>
        <fullName evidence="1">Uncharacterized protein</fullName>
    </submittedName>
</protein>
<organism evidence="1 2">
    <name type="scientific">Sinorhizobium chiapasense</name>
    <dbReference type="NCBI Taxonomy" id="501572"/>
    <lineage>
        <taxon>Bacteria</taxon>
        <taxon>Pseudomonadati</taxon>
        <taxon>Pseudomonadota</taxon>
        <taxon>Alphaproteobacteria</taxon>
        <taxon>Hyphomicrobiales</taxon>
        <taxon>Rhizobiaceae</taxon>
        <taxon>Sinorhizobium/Ensifer group</taxon>
        <taxon>Sinorhizobium</taxon>
    </lineage>
</organism>
<reference evidence="1" key="1">
    <citation type="submission" date="2023-08" db="EMBL/GenBank/DDBJ databases">
        <title>Complete genome sequence of Sinorhizobium chiapanecum ITTG S70 isolated from Acaciella angustissima nodules in Chiapas-Mexico.</title>
        <authorList>
            <person name="Rincon-Rosales R."/>
            <person name="Rogel M.A."/>
            <person name="Rincon-Medina C.I."/>
            <person name="Guerrero G."/>
            <person name="Manzano-Gomez L.A."/>
            <person name="Lopez-Lopez A."/>
            <person name="Rincon Molina F.A."/>
            <person name="Martinez-Romero E."/>
        </authorList>
    </citation>
    <scope>NUCLEOTIDE SEQUENCE</scope>
    <source>
        <strain evidence="1">ITTG S70</strain>
    </source>
</reference>
<sequence>MLCSSQCIKIKGIDVYDIAKRNYSRFLNASRVKGALPQTLEVTAIEKISHLSMDLNSARYEKECIVRVSDGIVPGGHIVLEDYAFKDLGEQYDMRNESTAKRALMVLILPTGKGLIVKHKLS</sequence>
<evidence type="ECO:0000313" key="1">
    <source>
        <dbReference type="EMBL" id="WVT05617.1"/>
    </source>
</evidence>
<keyword evidence="2" id="KW-1185">Reference proteome</keyword>
<dbReference type="EMBL" id="CP133148">
    <property type="protein sequence ID" value="WVT05617.1"/>
    <property type="molecule type" value="Genomic_DNA"/>
</dbReference>
<accession>A0ABZ2BDK0</accession>
<dbReference type="RefSeq" id="WP_331374693.1">
    <property type="nucleotide sequence ID" value="NZ_CP133148.1"/>
</dbReference>
<dbReference type="Proteomes" id="UP001432360">
    <property type="component" value="Chromosome"/>
</dbReference>
<gene>
    <name evidence="1" type="ORF">RB548_09575</name>
</gene>
<evidence type="ECO:0000313" key="2">
    <source>
        <dbReference type="Proteomes" id="UP001432360"/>
    </source>
</evidence>
<proteinExistence type="predicted"/>